<name>R7TJK4_CAPTE</name>
<keyword evidence="4" id="KW-1185">Reference proteome</keyword>
<accession>R7TJK4</accession>
<reference evidence="4" key="1">
    <citation type="submission" date="2012-12" db="EMBL/GenBank/DDBJ databases">
        <authorList>
            <person name="Hellsten U."/>
            <person name="Grimwood J."/>
            <person name="Chapman J.A."/>
            <person name="Shapiro H."/>
            <person name="Aerts A."/>
            <person name="Otillar R.P."/>
            <person name="Terry A.Y."/>
            <person name="Boore J.L."/>
            <person name="Simakov O."/>
            <person name="Marletaz F."/>
            <person name="Cho S.-J."/>
            <person name="Edsinger-Gonzales E."/>
            <person name="Havlak P."/>
            <person name="Kuo D.-H."/>
            <person name="Larsson T."/>
            <person name="Lv J."/>
            <person name="Arendt D."/>
            <person name="Savage R."/>
            <person name="Osoegawa K."/>
            <person name="de Jong P."/>
            <person name="Lindberg D.R."/>
            <person name="Seaver E.C."/>
            <person name="Weisblat D.A."/>
            <person name="Putnam N.H."/>
            <person name="Grigoriev I.V."/>
            <person name="Rokhsar D.S."/>
        </authorList>
    </citation>
    <scope>NUCLEOTIDE SEQUENCE</scope>
    <source>
        <strain evidence="4">I ESC-2004</strain>
    </source>
</reference>
<feature type="transmembrane region" description="Helical" evidence="1">
    <location>
        <begin position="137"/>
        <end position="161"/>
    </location>
</feature>
<feature type="transmembrane region" description="Helical" evidence="1">
    <location>
        <begin position="18"/>
        <end position="45"/>
    </location>
</feature>
<dbReference type="STRING" id="283909.R7TJK4"/>
<keyword evidence="1" id="KW-0812">Transmembrane</keyword>
<evidence type="ECO:0000313" key="4">
    <source>
        <dbReference type="Proteomes" id="UP000014760"/>
    </source>
</evidence>
<reference evidence="2 4" key="2">
    <citation type="journal article" date="2013" name="Nature">
        <title>Insights into bilaterian evolution from three spiralian genomes.</title>
        <authorList>
            <person name="Simakov O."/>
            <person name="Marletaz F."/>
            <person name="Cho S.J."/>
            <person name="Edsinger-Gonzales E."/>
            <person name="Havlak P."/>
            <person name="Hellsten U."/>
            <person name="Kuo D.H."/>
            <person name="Larsson T."/>
            <person name="Lv J."/>
            <person name="Arendt D."/>
            <person name="Savage R."/>
            <person name="Osoegawa K."/>
            <person name="de Jong P."/>
            <person name="Grimwood J."/>
            <person name="Chapman J.A."/>
            <person name="Shapiro H."/>
            <person name="Aerts A."/>
            <person name="Otillar R.P."/>
            <person name="Terry A.Y."/>
            <person name="Boore J.L."/>
            <person name="Grigoriev I.V."/>
            <person name="Lindberg D.R."/>
            <person name="Seaver E.C."/>
            <person name="Weisblat D.A."/>
            <person name="Putnam N.H."/>
            <person name="Rokhsar D.S."/>
        </authorList>
    </citation>
    <scope>NUCLEOTIDE SEQUENCE</scope>
    <source>
        <strain evidence="2 4">I ESC-2004</strain>
    </source>
</reference>
<dbReference type="EMBL" id="AMQN01012543">
    <property type="status" value="NOT_ANNOTATED_CDS"/>
    <property type="molecule type" value="Genomic_DNA"/>
</dbReference>
<evidence type="ECO:0000256" key="1">
    <source>
        <dbReference type="SAM" id="Phobius"/>
    </source>
</evidence>
<reference evidence="3" key="3">
    <citation type="submission" date="2015-06" db="UniProtKB">
        <authorList>
            <consortium name="EnsemblMetazoa"/>
        </authorList>
    </citation>
    <scope>IDENTIFICATION</scope>
</reference>
<dbReference type="EMBL" id="KB309592">
    <property type="protein sequence ID" value="ELT93869.1"/>
    <property type="molecule type" value="Genomic_DNA"/>
</dbReference>
<dbReference type="AlphaFoldDB" id="R7TJK4"/>
<evidence type="ECO:0000313" key="3">
    <source>
        <dbReference type="EnsemblMetazoa" id="CapteP210088"/>
    </source>
</evidence>
<proteinExistence type="predicted"/>
<dbReference type="EnsemblMetazoa" id="CapteT210088">
    <property type="protein sequence ID" value="CapteP210088"/>
    <property type="gene ID" value="CapteG210088"/>
</dbReference>
<dbReference type="EMBL" id="AMQN01012542">
    <property type="status" value="NOT_ANNOTATED_CDS"/>
    <property type="molecule type" value="Genomic_DNA"/>
</dbReference>
<organism evidence="2">
    <name type="scientific">Capitella teleta</name>
    <name type="common">Polychaete worm</name>
    <dbReference type="NCBI Taxonomy" id="283909"/>
    <lineage>
        <taxon>Eukaryota</taxon>
        <taxon>Metazoa</taxon>
        <taxon>Spiralia</taxon>
        <taxon>Lophotrochozoa</taxon>
        <taxon>Annelida</taxon>
        <taxon>Polychaeta</taxon>
        <taxon>Sedentaria</taxon>
        <taxon>Scolecida</taxon>
        <taxon>Capitellidae</taxon>
        <taxon>Capitella</taxon>
    </lineage>
</organism>
<dbReference type="Proteomes" id="UP000014760">
    <property type="component" value="Unassembled WGS sequence"/>
</dbReference>
<protein>
    <submittedName>
        <fullName evidence="2 3">Uncharacterized protein</fullName>
    </submittedName>
</protein>
<gene>
    <name evidence="2" type="ORF">CAPTEDRAFT_210088</name>
</gene>
<keyword evidence="1" id="KW-1133">Transmembrane helix</keyword>
<evidence type="ECO:0000313" key="2">
    <source>
        <dbReference type="EMBL" id="ELT93869.1"/>
    </source>
</evidence>
<sequence length="200" mass="22235">MGIQDVLVSFGGFGRYQWIHFILISLSFNLSHHFQTLGIIFTGFYNPNYCKVPSKGTATNIIPTIIGPDNDPPSAQCHRYSVPGDNSSELTECYEGWNYEPDLFHATHDIIVMEVVFFTSFLGDVFDRKSMFIGCMLSVWVLSIINAVVSTFLGFCVVSFLRGMFTVLVLSRHCVDDGQGAILCFDDTLSGSTELLDSVT</sequence>
<dbReference type="HOGENOM" id="CLU_1367398_0_0_1"/>
<keyword evidence="1" id="KW-0472">Membrane</keyword>